<dbReference type="AlphaFoldDB" id="A0AAD3N173"/>
<reference evidence="2" key="1">
    <citation type="submission" date="2022-08" db="EMBL/GenBank/DDBJ databases">
        <title>Genome sequencing of akame (Lates japonicus).</title>
        <authorList>
            <person name="Hashiguchi Y."/>
            <person name="Takahashi H."/>
        </authorList>
    </citation>
    <scope>NUCLEOTIDE SEQUENCE</scope>
    <source>
        <strain evidence="2">Kochi</strain>
    </source>
</reference>
<feature type="compositionally biased region" description="Basic residues" evidence="1">
    <location>
        <begin position="80"/>
        <end position="90"/>
    </location>
</feature>
<organism evidence="2 3">
    <name type="scientific">Lates japonicus</name>
    <name type="common">Japanese lates</name>
    <dbReference type="NCBI Taxonomy" id="270547"/>
    <lineage>
        <taxon>Eukaryota</taxon>
        <taxon>Metazoa</taxon>
        <taxon>Chordata</taxon>
        <taxon>Craniata</taxon>
        <taxon>Vertebrata</taxon>
        <taxon>Euteleostomi</taxon>
        <taxon>Actinopterygii</taxon>
        <taxon>Neopterygii</taxon>
        <taxon>Teleostei</taxon>
        <taxon>Neoteleostei</taxon>
        <taxon>Acanthomorphata</taxon>
        <taxon>Carangaria</taxon>
        <taxon>Carangaria incertae sedis</taxon>
        <taxon>Centropomidae</taxon>
        <taxon>Lates</taxon>
    </lineage>
</organism>
<protein>
    <submittedName>
        <fullName evidence="2">Trichohyalin-like protein</fullName>
    </submittedName>
</protein>
<dbReference type="EMBL" id="BRZM01000059">
    <property type="protein sequence ID" value="GLD63200.1"/>
    <property type="molecule type" value="Genomic_DNA"/>
</dbReference>
<accession>A0AAD3N173</accession>
<keyword evidence="3" id="KW-1185">Reference proteome</keyword>
<evidence type="ECO:0000313" key="3">
    <source>
        <dbReference type="Proteomes" id="UP001279410"/>
    </source>
</evidence>
<feature type="region of interest" description="Disordered" evidence="1">
    <location>
        <begin position="76"/>
        <end position="119"/>
    </location>
</feature>
<dbReference type="Proteomes" id="UP001279410">
    <property type="component" value="Unassembled WGS sequence"/>
</dbReference>
<proteinExistence type="predicted"/>
<comment type="caution">
    <text evidence="2">The sequence shown here is derived from an EMBL/GenBank/DDBJ whole genome shotgun (WGS) entry which is preliminary data.</text>
</comment>
<gene>
    <name evidence="2" type="ORF">AKAME5_001484200</name>
</gene>
<evidence type="ECO:0000256" key="1">
    <source>
        <dbReference type="SAM" id="MobiDB-lite"/>
    </source>
</evidence>
<name>A0AAD3N173_LATJO</name>
<sequence length="143" mass="16990">MKSNAIYQNRSYSPPSGLIPGLSSLWLPERAELHHTPIRYLEHQRDQVIKAIAKTQKKEEAIDAGDDTPEMKEIRTWRQQGKRRKLLKKQQKMEERIKRKREKRREKRDQEEAEEDDEKKDGLFLRIVLGFFEGYGDLNMAVL</sequence>
<evidence type="ECO:0000313" key="2">
    <source>
        <dbReference type="EMBL" id="GLD63200.1"/>
    </source>
</evidence>